<dbReference type="Proteomes" id="UP001365542">
    <property type="component" value="Unassembled WGS sequence"/>
</dbReference>
<name>A0AAV9X5Y9_9PEZI</name>
<accession>A0AAV9X5Y9</accession>
<dbReference type="EMBL" id="JAVHJO010000009">
    <property type="protein sequence ID" value="KAK6537094.1"/>
    <property type="molecule type" value="Genomic_DNA"/>
</dbReference>
<keyword evidence="1" id="KW-0472">Membrane</keyword>
<evidence type="ECO:0000313" key="3">
    <source>
        <dbReference type="Proteomes" id="UP001365542"/>
    </source>
</evidence>
<sequence length="445" mass="50520">MPFELDSFNTIDSGRSLYFDTYSPPSSSVSPQPKNITILRCQAEELSQDSALWIILVLAIGGAVHLPGSIAFLGRKGLYRLSPELSIFEAASFLVLILQGMIEHTANLKRSIQAALALRYFLGKGESWWLGDIDTDEPNGCDADTLISSSLMLSDQEKFEMLDPNLQSLRKFSHARMLSFGLTTLAFIKSCEVSNTVRTFVIALSYHIPFLILETSVVILLEPPWPKSRTQREVEAVAVAQLMSKMDPSQDYIKDPSSRYSWKGDPLPLHQRYSNYIHEHGTKMILYPTTNGPPKDQDSDKYLLNVGISVPIMLPSILSMVMHIFSPISVLGFLLLDFQAVDKGKWTFAWLTWVPWVFWTLVAVTGLTLLSFAVYYLSNLWFEINWGKWRERATEALQNKAHWYRGDNLFINMYVAAKFGLILRFYLVTYTGILTERAGWVDWLG</sequence>
<feature type="transmembrane region" description="Helical" evidence="1">
    <location>
        <begin position="52"/>
        <end position="73"/>
    </location>
</feature>
<comment type="caution">
    <text evidence="2">The sequence shown here is derived from an EMBL/GenBank/DDBJ whole genome shotgun (WGS) entry which is preliminary data.</text>
</comment>
<organism evidence="2 3">
    <name type="scientific">Orbilia ellipsospora</name>
    <dbReference type="NCBI Taxonomy" id="2528407"/>
    <lineage>
        <taxon>Eukaryota</taxon>
        <taxon>Fungi</taxon>
        <taxon>Dikarya</taxon>
        <taxon>Ascomycota</taxon>
        <taxon>Pezizomycotina</taxon>
        <taxon>Orbiliomycetes</taxon>
        <taxon>Orbiliales</taxon>
        <taxon>Orbiliaceae</taxon>
        <taxon>Orbilia</taxon>
    </lineage>
</organism>
<protein>
    <submittedName>
        <fullName evidence="2">Uncharacterized protein</fullName>
    </submittedName>
</protein>
<keyword evidence="3" id="KW-1185">Reference proteome</keyword>
<keyword evidence="1" id="KW-0812">Transmembrane</keyword>
<feature type="transmembrane region" description="Helical" evidence="1">
    <location>
        <begin position="200"/>
        <end position="221"/>
    </location>
</feature>
<feature type="transmembrane region" description="Helical" evidence="1">
    <location>
        <begin position="348"/>
        <end position="377"/>
    </location>
</feature>
<dbReference type="AlphaFoldDB" id="A0AAV9X5Y9"/>
<evidence type="ECO:0000313" key="2">
    <source>
        <dbReference type="EMBL" id="KAK6537094.1"/>
    </source>
</evidence>
<gene>
    <name evidence="2" type="ORF">TWF694_011294</name>
</gene>
<feature type="transmembrane region" description="Helical" evidence="1">
    <location>
        <begin position="409"/>
        <end position="427"/>
    </location>
</feature>
<reference evidence="2 3" key="1">
    <citation type="submission" date="2019-10" db="EMBL/GenBank/DDBJ databases">
        <authorList>
            <person name="Palmer J.M."/>
        </authorList>
    </citation>
    <scope>NUCLEOTIDE SEQUENCE [LARGE SCALE GENOMIC DNA]</scope>
    <source>
        <strain evidence="2 3">TWF694</strain>
    </source>
</reference>
<evidence type="ECO:0000256" key="1">
    <source>
        <dbReference type="SAM" id="Phobius"/>
    </source>
</evidence>
<keyword evidence="1" id="KW-1133">Transmembrane helix</keyword>
<proteinExistence type="predicted"/>
<feature type="transmembrane region" description="Helical" evidence="1">
    <location>
        <begin position="312"/>
        <end position="336"/>
    </location>
</feature>